<proteinExistence type="inferred from homology"/>
<gene>
    <name evidence="4" type="ORF">ARMOST_22141</name>
</gene>
<sequence length="221" mass="24749">MSSDIRAFIGQSPPQKRLDSLKELKESDEKIKRLEEVELGLKSELGLSKDADSAEVHQKLREELEQLNDLRRHRLQRNCIVVGLEDYYPTELIQSLPLPPCPSHIVKSSQIHAVIVGINMYESYLLRGCVSDARLMEKYLTEDLGVPNNHIQLLLGSEEHSSPDDPMNPSRANIHALLSLATNAEIKDGDIIIIYFAGHGSSYSTPDGVAIYGVIETQLRH</sequence>
<dbReference type="EMBL" id="FUEG01000062">
    <property type="protein sequence ID" value="SJL18547.1"/>
    <property type="molecule type" value="Genomic_DNA"/>
</dbReference>
<dbReference type="Pfam" id="PF00656">
    <property type="entry name" value="Peptidase_C14"/>
    <property type="match status" value="1"/>
</dbReference>
<accession>A0A284SC18</accession>
<feature type="domain" description="Peptidase C14 caspase" evidence="3">
    <location>
        <begin position="112"/>
        <end position="209"/>
    </location>
</feature>
<dbReference type="PANTHER" id="PTHR48104">
    <property type="entry name" value="METACASPASE-4"/>
    <property type="match status" value="1"/>
</dbReference>
<feature type="coiled-coil region" evidence="2">
    <location>
        <begin position="17"/>
        <end position="77"/>
    </location>
</feature>
<evidence type="ECO:0000256" key="1">
    <source>
        <dbReference type="ARBA" id="ARBA00009005"/>
    </source>
</evidence>
<evidence type="ECO:0000313" key="4">
    <source>
        <dbReference type="EMBL" id="SJL18547.1"/>
    </source>
</evidence>
<dbReference type="InterPro" id="IPR011600">
    <property type="entry name" value="Pept_C14_caspase"/>
</dbReference>
<comment type="similarity">
    <text evidence="1">Belongs to the peptidase C14B family.</text>
</comment>
<dbReference type="GO" id="GO:0004197">
    <property type="term" value="F:cysteine-type endopeptidase activity"/>
    <property type="evidence" value="ECO:0007669"/>
    <property type="project" value="InterPro"/>
</dbReference>
<name>A0A284SC18_ARMOS</name>
<dbReference type="OrthoDB" id="10255174at2759"/>
<evidence type="ECO:0000256" key="2">
    <source>
        <dbReference type="SAM" id="Coils"/>
    </source>
</evidence>
<evidence type="ECO:0000313" key="5">
    <source>
        <dbReference type="Proteomes" id="UP000219338"/>
    </source>
</evidence>
<keyword evidence="2" id="KW-0175">Coiled coil</keyword>
<organism evidence="4 5">
    <name type="scientific">Armillaria ostoyae</name>
    <name type="common">Armillaria root rot fungus</name>
    <dbReference type="NCBI Taxonomy" id="47428"/>
    <lineage>
        <taxon>Eukaryota</taxon>
        <taxon>Fungi</taxon>
        <taxon>Dikarya</taxon>
        <taxon>Basidiomycota</taxon>
        <taxon>Agaricomycotina</taxon>
        <taxon>Agaricomycetes</taxon>
        <taxon>Agaricomycetidae</taxon>
        <taxon>Agaricales</taxon>
        <taxon>Marasmiineae</taxon>
        <taxon>Physalacriaceae</taxon>
        <taxon>Armillaria</taxon>
    </lineage>
</organism>
<dbReference type="AlphaFoldDB" id="A0A284SC18"/>
<dbReference type="InterPro" id="IPR050452">
    <property type="entry name" value="Metacaspase"/>
</dbReference>
<reference evidence="5" key="1">
    <citation type="journal article" date="2017" name="Nat. Ecol. Evol.">
        <title>Genome expansion and lineage-specific genetic innovations in the forest pathogenic fungi Armillaria.</title>
        <authorList>
            <person name="Sipos G."/>
            <person name="Prasanna A.N."/>
            <person name="Walter M.C."/>
            <person name="O'Connor E."/>
            <person name="Balint B."/>
            <person name="Krizsan K."/>
            <person name="Kiss B."/>
            <person name="Hess J."/>
            <person name="Varga T."/>
            <person name="Slot J."/>
            <person name="Riley R."/>
            <person name="Boka B."/>
            <person name="Rigling D."/>
            <person name="Barry K."/>
            <person name="Lee J."/>
            <person name="Mihaltcheva S."/>
            <person name="LaButti K."/>
            <person name="Lipzen A."/>
            <person name="Waldron R."/>
            <person name="Moloney N.M."/>
            <person name="Sperisen C."/>
            <person name="Kredics L."/>
            <person name="Vagvoelgyi C."/>
            <person name="Patrignani A."/>
            <person name="Fitzpatrick D."/>
            <person name="Nagy I."/>
            <person name="Doyle S."/>
            <person name="Anderson J.B."/>
            <person name="Grigoriev I.V."/>
            <person name="Gueldener U."/>
            <person name="Muensterkoetter M."/>
            <person name="Nagy L.G."/>
        </authorList>
    </citation>
    <scope>NUCLEOTIDE SEQUENCE [LARGE SCALE GENOMIC DNA]</scope>
    <source>
        <strain evidence="5">C18/9</strain>
    </source>
</reference>
<dbReference type="GO" id="GO:0006508">
    <property type="term" value="P:proteolysis"/>
    <property type="evidence" value="ECO:0007669"/>
    <property type="project" value="InterPro"/>
</dbReference>
<dbReference type="Gene3D" id="3.40.50.1460">
    <property type="match status" value="1"/>
</dbReference>
<dbReference type="Proteomes" id="UP000219338">
    <property type="component" value="Unassembled WGS sequence"/>
</dbReference>
<dbReference type="GO" id="GO:0005737">
    <property type="term" value="C:cytoplasm"/>
    <property type="evidence" value="ECO:0007669"/>
    <property type="project" value="TreeGrafter"/>
</dbReference>
<evidence type="ECO:0000259" key="3">
    <source>
        <dbReference type="Pfam" id="PF00656"/>
    </source>
</evidence>
<dbReference type="PANTHER" id="PTHR48104:SF30">
    <property type="entry name" value="METACASPASE-1"/>
    <property type="match status" value="1"/>
</dbReference>
<protein>
    <recommendedName>
        <fullName evidence="3">Peptidase C14 caspase domain-containing protein</fullName>
    </recommendedName>
</protein>
<keyword evidence="5" id="KW-1185">Reference proteome</keyword>